<dbReference type="EMBL" id="WABS01000039">
    <property type="protein sequence ID" value="MBI0556256.1"/>
    <property type="molecule type" value="Genomic_DNA"/>
</dbReference>
<feature type="chain" id="PRO_5045244123" evidence="6">
    <location>
        <begin position="26"/>
        <end position="245"/>
    </location>
</feature>
<dbReference type="Pfam" id="PF02753">
    <property type="entry name" value="PapD_C"/>
    <property type="match status" value="1"/>
</dbReference>
<dbReference type="PANTHER" id="PTHR30251:SF0">
    <property type="entry name" value="FIMBRIAL CHAPERONE PROTEIN ELFD-RELATED"/>
    <property type="match status" value="1"/>
</dbReference>
<dbReference type="InterPro" id="IPR050643">
    <property type="entry name" value="Periplasmic_pilus_chap"/>
</dbReference>
<evidence type="ECO:0000256" key="1">
    <source>
        <dbReference type="ARBA" id="ARBA00004418"/>
    </source>
</evidence>
<keyword evidence="3 6" id="KW-0732">Signal</keyword>
<evidence type="ECO:0000313" key="9">
    <source>
        <dbReference type="EMBL" id="MBI0556256.1"/>
    </source>
</evidence>
<dbReference type="InterPro" id="IPR013783">
    <property type="entry name" value="Ig-like_fold"/>
</dbReference>
<keyword evidence="4" id="KW-0574">Periplasm</keyword>
<evidence type="ECO:0000259" key="7">
    <source>
        <dbReference type="Pfam" id="PF00345"/>
    </source>
</evidence>
<dbReference type="Pfam" id="PF00345">
    <property type="entry name" value="PapD_N"/>
    <property type="match status" value="1"/>
</dbReference>
<evidence type="ECO:0000256" key="3">
    <source>
        <dbReference type="ARBA" id="ARBA00022729"/>
    </source>
</evidence>
<keyword evidence="5" id="KW-0143">Chaperone</keyword>
<dbReference type="RefSeq" id="WP_198338626.1">
    <property type="nucleotide sequence ID" value="NZ_JBBBOZ010000003.1"/>
</dbReference>
<dbReference type="Proteomes" id="UP001194579">
    <property type="component" value="Unassembled WGS sequence"/>
</dbReference>
<dbReference type="InterPro" id="IPR016148">
    <property type="entry name" value="Pili_assmbl_chaperone_C"/>
</dbReference>
<comment type="caution">
    <text evidence="9">The sequence shown here is derived from an EMBL/GenBank/DDBJ whole genome shotgun (WGS) entry which is preliminary data.</text>
</comment>
<evidence type="ECO:0000256" key="6">
    <source>
        <dbReference type="SAM" id="SignalP"/>
    </source>
</evidence>
<evidence type="ECO:0000256" key="4">
    <source>
        <dbReference type="ARBA" id="ARBA00022764"/>
    </source>
</evidence>
<dbReference type="PRINTS" id="PR00969">
    <property type="entry name" value="CHAPERONPILI"/>
</dbReference>
<comment type="subcellular location">
    <subcellularLocation>
        <location evidence="1">Periplasm</location>
    </subcellularLocation>
</comment>
<evidence type="ECO:0000256" key="5">
    <source>
        <dbReference type="ARBA" id="ARBA00023186"/>
    </source>
</evidence>
<evidence type="ECO:0000313" key="10">
    <source>
        <dbReference type="Proteomes" id="UP001194579"/>
    </source>
</evidence>
<organism evidence="9 10">
    <name type="scientific">Pectobacterium parmentieri</name>
    <dbReference type="NCBI Taxonomy" id="1905730"/>
    <lineage>
        <taxon>Bacteria</taxon>
        <taxon>Pseudomonadati</taxon>
        <taxon>Pseudomonadota</taxon>
        <taxon>Gammaproteobacteria</taxon>
        <taxon>Enterobacterales</taxon>
        <taxon>Pectobacteriaceae</taxon>
        <taxon>Pectobacterium</taxon>
    </lineage>
</organism>
<keyword evidence="10" id="KW-1185">Reference proteome</keyword>
<feature type="domain" description="Pili assembly chaperone C-terminal" evidence="8">
    <location>
        <begin position="182"/>
        <end position="237"/>
    </location>
</feature>
<protein>
    <submittedName>
        <fullName evidence="9">Molecular chaperone</fullName>
    </submittedName>
</protein>
<feature type="signal peptide" evidence="6">
    <location>
        <begin position="1"/>
        <end position="25"/>
    </location>
</feature>
<evidence type="ECO:0000259" key="8">
    <source>
        <dbReference type="Pfam" id="PF02753"/>
    </source>
</evidence>
<comment type="similarity">
    <text evidence="2">Belongs to the periplasmic pilus chaperone family.</text>
</comment>
<gene>
    <name evidence="9" type="ORF">F6Q06_17445</name>
</gene>
<accession>A0ABS0S2Z9</accession>
<name>A0ABS0S2Z9_PECPM</name>
<evidence type="ECO:0000256" key="2">
    <source>
        <dbReference type="ARBA" id="ARBA00007399"/>
    </source>
</evidence>
<feature type="domain" description="Pili assembly chaperone N-terminal" evidence="7">
    <location>
        <begin position="29"/>
        <end position="158"/>
    </location>
</feature>
<dbReference type="InterPro" id="IPR008962">
    <property type="entry name" value="PapD-like_sf"/>
</dbReference>
<dbReference type="InterPro" id="IPR001829">
    <property type="entry name" value="Pili_assmbl_chaperone_bac"/>
</dbReference>
<reference evidence="10" key="1">
    <citation type="submission" date="2023-07" db="EMBL/GenBank/DDBJ databases">
        <title>Identification of Pectobacterium versatile causing blackleg of potato from New York State with a whole genome sequencing approach.</title>
        <authorList>
            <person name="Ma X."/>
            <person name="Swingle B."/>
        </authorList>
    </citation>
    <scope>NUCLEOTIDE SEQUENCE [LARGE SCALE GENOMIC DNA]</scope>
    <source>
        <strain evidence="10">NY1588A</strain>
    </source>
</reference>
<dbReference type="InterPro" id="IPR036316">
    <property type="entry name" value="Pili_assmbl_chap_C_dom_sf"/>
</dbReference>
<dbReference type="SUPFAM" id="SSF49584">
    <property type="entry name" value="Periplasmic chaperone C-domain"/>
    <property type="match status" value="1"/>
</dbReference>
<dbReference type="PANTHER" id="PTHR30251">
    <property type="entry name" value="PILUS ASSEMBLY CHAPERONE"/>
    <property type="match status" value="1"/>
</dbReference>
<dbReference type="InterPro" id="IPR016147">
    <property type="entry name" value="Pili_assmbl_chaperone_N"/>
</dbReference>
<sequence length="245" mass="27222">MKNKSWGRTILLSVVILLNSTSAYSEGGVLLGGTRLIFNGDRDVASMTVTNSAESAVWLMRFWVSPYERKSNESEGKQEKSPFAVTPPLYRLDPKDAVQIRVNKLSDNLPADRESVYYLNNLAIPPKKGEKSYQKAIQSGLQFAINTRIKLFYRPAAINDIDAVKKAPEKLTISTVGKMITIKNPTPYFITLSKLEVNNKSVQMNDSMIAPFNGVSIPVGVAHGILNYGTIDDRGMTTQMIEKIF</sequence>
<dbReference type="SUPFAM" id="SSF49354">
    <property type="entry name" value="PapD-like"/>
    <property type="match status" value="1"/>
</dbReference>
<proteinExistence type="inferred from homology"/>
<dbReference type="Gene3D" id="2.60.40.10">
    <property type="entry name" value="Immunoglobulins"/>
    <property type="match status" value="2"/>
</dbReference>